<sequence>MNLKEYFESKQGRGVLATSDSEGRVDAAVYARPHVLDGDTIAFIMADRLTHQNLQSNPRAAYLFMEDGDHYVGKRFFLTKTKEVKNAKEIDAIRRRSYEELKDEDEFLVYFRIDKTLPLIGAGEG</sequence>
<dbReference type="Pfam" id="PF01243">
    <property type="entry name" value="PNPOx_N"/>
    <property type="match status" value="1"/>
</dbReference>
<reference evidence="2 3" key="1">
    <citation type="journal article" date="2017" name="ISME J.">
        <title>Energy and carbon metabolisms in a deep terrestrial subsurface fluid microbial community.</title>
        <authorList>
            <person name="Momper L."/>
            <person name="Jungbluth S.P."/>
            <person name="Lee M.D."/>
            <person name="Amend J.P."/>
        </authorList>
    </citation>
    <scope>NUCLEOTIDE SEQUENCE [LARGE SCALE GENOMIC DNA]</scope>
    <source>
        <strain evidence="2">SURF_5</strain>
    </source>
</reference>
<proteinExistence type="predicted"/>
<dbReference type="Proteomes" id="UP000265882">
    <property type="component" value="Unassembled WGS sequence"/>
</dbReference>
<dbReference type="Gene3D" id="2.30.110.10">
    <property type="entry name" value="Electron Transport, Fmn-binding Protein, Chain A"/>
    <property type="match status" value="1"/>
</dbReference>
<dbReference type="SUPFAM" id="SSF50475">
    <property type="entry name" value="FMN-binding split barrel"/>
    <property type="match status" value="1"/>
</dbReference>
<dbReference type="EMBL" id="QZKU01000085">
    <property type="protein sequence ID" value="RJP19744.1"/>
    <property type="molecule type" value="Genomic_DNA"/>
</dbReference>
<evidence type="ECO:0000313" key="3">
    <source>
        <dbReference type="Proteomes" id="UP000265882"/>
    </source>
</evidence>
<comment type="caution">
    <text evidence="2">The sequence shown here is derived from an EMBL/GenBank/DDBJ whole genome shotgun (WGS) entry which is preliminary data.</text>
</comment>
<accession>A0A3A4NVB5</accession>
<dbReference type="AlphaFoldDB" id="A0A3A4NVB5"/>
<evidence type="ECO:0000313" key="2">
    <source>
        <dbReference type="EMBL" id="RJP19744.1"/>
    </source>
</evidence>
<feature type="domain" description="Pyridoxamine 5'-phosphate oxidase N-terminal" evidence="1">
    <location>
        <begin position="8"/>
        <end position="84"/>
    </location>
</feature>
<name>A0A3A4NVB5_ABYX5</name>
<evidence type="ECO:0000259" key="1">
    <source>
        <dbReference type="Pfam" id="PF01243"/>
    </source>
</evidence>
<dbReference type="InterPro" id="IPR011576">
    <property type="entry name" value="Pyridox_Oxase_N"/>
</dbReference>
<gene>
    <name evidence="2" type="ORF">C4520_12340</name>
</gene>
<dbReference type="InterPro" id="IPR012349">
    <property type="entry name" value="Split_barrel_FMN-bd"/>
</dbReference>
<protein>
    <submittedName>
        <fullName evidence="2">Pyridoxamine 5'-phosphate oxidase family protein</fullName>
    </submittedName>
</protein>
<organism evidence="2 3">
    <name type="scientific">Abyssobacteria bacterium (strain SURF_5)</name>
    <dbReference type="NCBI Taxonomy" id="2093360"/>
    <lineage>
        <taxon>Bacteria</taxon>
        <taxon>Pseudomonadati</taxon>
        <taxon>Candidatus Hydrogenedentota</taxon>
        <taxon>Candidatus Abyssobacteria</taxon>
    </lineage>
</organism>